<dbReference type="AlphaFoldDB" id="A0A098Q2B4"/>
<comment type="caution">
    <text evidence="1">The sequence shown here is derived from an EMBL/GenBank/DDBJ whole genome shotgun (WGS) entry which is preliminary data.</text>
</comment>
<organism evidence="1 2">
    <name type="scientific">Xanthomonas axonopodis pv. vasculorum</name>
    <dbReference type="NCBI Taxonomy" id="325777"/>
    <lineage>
        <taxon>Bacteria</taxon>
        <taxon>Pseudomonadati</taxon>
        <taxon>Pseudomonadota</taxon>
        <taxon>Gammaproteobacteria</taxon>
        <taxon>Lysobacterales</taxon>
        <taxon>Lysobacteraceae</taxon>
        <taxon>Xanthomonas</taxon>
    </lineage>
</organism>
<name>A0A098Q2B4_9XANT</name>
<dbReference type="Proteomes" id="UP000028012">
    <property type="component" value="Unassembled WGS sequence"/>
</dbReference>
<proteinExistence type="predicted"/>
<dbReference type="HOGENOM" id="CLU_2541717_0_0_6"/>
<evidence type="ECO:0000313" key="2">
    <source>
        <dbReference type="Proteomes" id="UP000028012"/>
    </source>
</evidence>
<evidence type="ECO:0000313" key="1">
    <source>
        <dbReference type="EMBL" id="KGE53504.1"/>
    </source>
</evidence>
<sequence length="83" mass="9158">MWALLPCHFLLLQLFSLLGCNEIASQLFKRLHLRGLCDLCGSARNRGFVIGKQCGGQLVELTVASGECLRVFPREGLNNPSNL</sequence>
<reference evidence="1 2" key="1">
    <citation type="submission" date="2014-09" db="EMBL/GenBank/DDBJ databases">
        <title>A draft genome sequence for Xanthomonas axonopodis pv. vasculorum NCPPB 900.</title>
        <authorList>
            <person name="Harrison J."/>
            <person name="Studholme D.J."/>
        </authorList>
    </citation>
    <scope>NUCLEOTIDE SEQUENCE [LARGE SCALE GENOMIC DNA]</scope>
    <source>
        <strain evidence="1 2">NCPPB 900</strain>
    </source>
</reference>
<accession>A0A098Q2B4</accession>
<dbReference type="EMBL" id="JPHD02000018">
    <property type="protein sequence ID" value="KGE53504.1"/>
    <property type="molecule type" value="Genomic_DNA"/>
</dbReference>
<protein>
    <submittedName>
        <fullName evidence="1">Uncharacterized protein</fullName>
    </submittedName>
</protein>
<gene>
    <name evidence="1" type="ORF">GW15_0201830</name>
</gene>